<feature type="chain" id="PRO_5011505074" description="SnoaL-like domain-containing protein" evidence="1">
    <location>
        <begin position="24"/>
        <end position="162"/>
    </location>
</feature>
<dbReference type="AlphaFoldDB" id="A0A1I6BJU8"/>
<gene>
    <name evidence="2" type="ORF">SAMN04515668_4633</name>
</gene>
<dbReference type="SUPFAM" id="SSF54427">
    <property type="entry name" value="NTF2-like"/>
    <property type="match status" value="1"/>
</dbReference>
<name>A0A1I6BJU8_HYMAR</name>
<dbReference type="EMBL" id="FOXS01000009">
    <property type="protein sequence ID" value="SFQ81205.1"/>
    <property type="molecule type" value="Genomic_DNA"/>
</dbReference>
<reference evidence="3" key="1">
    <citation type="submission" date="2016-10" db="EMBL/GenBank/DDBJ databases">
        <authorList>
            <person name="Varghese N."/>
            <person name="Submissions S."/>
        </authorList>
    </citation>
    <scope>NUCLEOTIDE SEQUENCE [LARGE SCALE GENOMIC DNA]</scope>
    <source>
        <strain evidence="3">OR362-8,ATCC BAA-1266,JCM 13504</strain>
    </source>
</reference>
<organism evidence="2 3">
    <name type="scientific">Hymenobacter arizonensis</name>
    <name type="common">Siccationidurans arizonensis</name>
    <dbReference type="NCBI Taxonomy" id="1227077"/>
    <lineage>
        <taxon>Bacteria</taxon>
        <taxon>Pseudomonadati</taxon>
        <taxon>Bacteroidota</taxon>
        <taxon>Cytophagia</taxon>
        <taxon>Cytophagales</taxon>
        <taxon>Hymenobacteraceae</taxon>
        <taxon>Hymenobacter</taxon>
    </lineage>
</organism>
<dbReference type="Proteomes" id="UP000199029">
    <property type="component" value="Unassembled WGS sequence"/>
</dbReference>
<dbReference type="InterPro" id="IPR032710">
    <property type="entry name" value="NTF2-like_dom_sf"/>
</dbReference>
<feature type="signal peptide" evidence="1">
    <location>
        <begin position="1"/>
        <end position="23"/>
    </location>
</feature>
<dbReference type="RefSeq" id="WP_092678672.1">
    <property type="nucleotide sequence ID" value="NZ_FOXS01000009.1"/>
</dbReference>
<dbReference type="STRING" id="1227077.SAMN04515668_4633"/>
<proteinExistence type="predicted"/>
<keyword evidence="1" id="KW-0732">Signal</keyword>
<evidence type="ECO:0000256" key="1">
    <source>
        <dbReference type="SAM" id="SignalP"/>
    </source>
</evidence>
<evidence type="ECO:0000313" key="3">
    <source>
        <dbReference type="Proteomes" id="UP000199029"/>
    </source>
</evidence>
<dbReference type="Gene3D" id="3.10.450.50">
    <property type="match status" value="1"/>
</dbReference>
<accession>A0A1I6BJU8</accession>
<protein>
    <recommendedName>
        <fullName evidence="4">SnoaL-like domain-containing protein</fullName>
    </recommendedName>
</protein>
<dbReference type="OrthoDB" id="1494491at2"/>
<keyword evidence="3" id="KW-1185">Reference proteome</keyword>
<sequence length="162" mass="17392">MNPFYSLTGLLGALLLSVPLALAATPAGTPPPEVPAALAQRIFSAWQCGEQTGDYAAFKAFLGPKFQQFSHPLTGVVTGLPGLAKLRELVAGREKEPNQLTFSRVEVTSSATLFTFHFDSAGTVAGGMAYAGFNVISLRIEQGQLTGFREYFGYVNPAWFQK</sequence>
<evidence type="ECO:0000313" key="2">
    <source>
        <dbReference type="EMBL" id="SFQ81205.1"/>
    </source>
</evidence>
<evidence type="ECO:0008006" key="4">
    <source>
        <dbReference type="Google" id="ProtNLM"/>
    </source>
</evidence>